<feature type="domain" description="Thioesterase" evidence="2">
    <location>
        <begin position="18"/>
        <end position="229"/>
    </location>
</feature>
<dbReference type="OrthoDB" id="8480037at2"/>
<organism evidence="4">
    <name type="scientific">Actinoplanes teichomyceticus</name>
    <dbReference type="NCBI Taxonomy" id="1867"/>
    <lineage>
        <taxon>Bacteria</taxon>
        <taxon>Bacillati</taxon>
        <taxon>Actinomycetota</taxon>
        <taxon>Actinomycetes</taxon>
        <taxon>Micromonosporales</taxon>
        <taxon>Micromonosporaceae</taxon>
        <taxon>Actinoplanes</taxon>
    </lineage>
</organism>
<dbReference type="PANTHER" id="PTHR11487">
    <property type="entry name" value="THIOESTERASE"/>
    <property type="match status" value="1"/>
</dbReference>
<keyword evidence="6" id="KW-1185">Reference proteome</keyword>
<reference evidence="3" key="2">
    <citation type="journal article" date="2004" name="Microbiology">
        <title>Organization of the teicoplanin gene cluster in Actinoplanes teichomyceticus.</title>
        <authorList>
            <person name="Sosio M."/>
            <person name="Kloosterman H."/>
            <person name="Bianchi A."/>
            <person name="de Vreugd P."/>
            <person name="Dijkhuizen L."/>
            <person name="Donadio S."/>
        </authorList>
    </citation>
    <scope>NUCLEOTIDE SEQUENCE</scope>
    <source>
        <strain evidence="3">ATCC31131</strain>
    </source>
</reference>
<protein>
    <submittedName>
        <fullName evidence="5">Pyochelin biosynthetic protein PchC</fullName>
    </submittedName>
    <submittedName>
        <fullName evidence="3 4">Thioesterase</fullName>
    </submittedName>
</protein>
<evidence type="ECO:0000259" key="2">
    <source>
        <dbReference type="Pfam" id="PF00975"/>
    </source>
</evidence>
<dbReference type="InterPro" id="IPR012223">
    <property type="entry name" value="TEII"/>
</dbReference>
<evidence type="ECO:0000313" key="3">
    <source>
        <dbReference type="EMBL" id="CAE53380.1"/>
    </source>
</evidence>
<dbReference type="ESTHER" id="actti-q6zzg3">
    <property type="family name" value="Thioesterase"/>
</dbReference>
<evidence type="ECO:0000313" key="4">
    <source>
        <dbReference type="EMBL" id="CAG15042.1"/>
    </source>
</evidence>
<dbReference type="InterPro" id="IPR029058">
    <property type="entry name" value="AB_hydrolase_fold"/>
</dbReference>
<proteinExistence type="inferred from homology"/>
<dbReference type="AlphaFoldDB" id="Q6ZZG3"/>
<dbReference type="EMBL" id="VIWY01000008">
    <property type="protein sequence ID" value="TWG09448.1"/>
    <property type="molecule type" value="Genomic_DNA"/>
</dbReference>
<comment type="similarity">
    <text evidence="1">Belongs to the thioesterase family.</text>
</comment>
<reference evidence="4" key="1">
    <citation type="journal article" date="2004" name="Chem. Biol.">
        <title>Biosynthetic gene cluster of the glycopeptide antibiotic teicoplanin: characterization of two glycosyltransferases and the key acyltransferase.</title>
        <authorList>
            <person name="Li T.L."/>
            <person name="Huang F."/>
            <person name="Haydock S.F."/>
            <person name="Mironenko T."/>
            <person name="Leadlay P.F."/>
            <person name="Spencer J.B."/>
        </authorList>
    </citation>
    <scope>NUCLEOTIDE SEQUENCE</scope>
</reference>
<dbReference type="PANTHER" id="PTHR11487:SF0">
    <property type="entry name" value="S-ACYL FATTY ACID SYNTHASE THIOESTERASE, MEDIUM CHAIN"/>
    <property type="match status" value="1"/>
</dbReference>
<dbReference type="RefSeq" id="WP_122978355.1">
    <property type="nucleotide sequence ID" value="NZ_BOMX01000175.1"/>
</dbReference>
<sequence length="250" mass="26558">MPVPWFSAPRPLAAPRLRLVCFPYAGGNAATYRSWAGLLPPGVELVAALLPGRAERLDEPPLVDLDVLLSELVAAAGPLLGPVPLILFGHSLGATVAYEFGRALATEHGCVPAALLVSGAPAPPVRRRRTGRGLSDDDLERILGKRTDLPAGWLTAELKPFVFPALRADLQLLDGYRWRPGPLPGVPVVAFGGDADPDVSAADLRAWQRCTTGPARTHVLAGDHFFIAHQPFRELLAATVGEFAASPIAR</sequence>
<dbReference type="Proteomes" id="UP000320239">
    <property type="component" value="Unassembled WGS sequence"/>
</dbReference>
<name>Q6ZZG3_ACTTI</name>
<accession>Q6ZZG3</accession>
<evidence type="ECO:0000256" key="1">
    <source>
        <dbReference type="ARBA" id="ARBA00007169"/>
    </source>
</evidence>
<dbReference type="EMBL" id="AJ632270">
    <property type="protein sequence ID" value="CAG15042.1"/>
    <property type="molecule type" value="Genomic_DNA"/>
</dbReference>
<evidence type="ECO:0000313" key="5">
    <source>
        <dbReference type="EMBL" id="TWG09448.1"/>
    </source>
</evidence>
<dbReference type="InterPro" id="IPR001031">
    <property type="entry name" value="Thioesterase"/>
</dbReference>
<dbReference type="EMBL" id="AJ605139">
    <property type="protein sequence ID" value="CAE53380.1"/>
    <property type="molecule type" value="Genomic_DNA"/>
</dbReference>
<dbReference type="Pfam" id="PF00975">
    <property type="entry name" value="Thioesterase"/>
    <property type="match status" value="1"/>
</dbReference>
<dbReference type="Gene3D" id="3.40.50.1820">
    <property type="entry name" value="alpha/beta hydrolase"/>
    <property type="match status" value="1"/>
</dbReference>
<gene>
    <name evidence="3" type="primary">tcp39</name>
    <name evidence="5" type="ORF">FHX34_108163</name>
</gene>
<reference evidence="5 6" key="3">
    <citation type="submission" date="2019-06" db="EMBL/GenBank/DDBJ databases">
        <title>Sequencing the genomes of 1000 actinobacteria strains.</title>
        <authorList>
            <person name="Klenk H.-P."/>
        </authorList>
    </citation>
    <scope>NUCLEOTIDE SEQUENCE [LARGE SCALE GENOMIC DNA]</scope>
    <source>
        <strain evidence="5 6">DSM 43866</strain>
    </source>
</reference>
<evidence type="ECO:0000313" key="6">
    <source>
        <dbReference type="Proteomes" id="UP000320239"/>
    </source>
</evidence>
<dbReference type="GO" id="GO:0008610">
    <property type="term" value="P:lipid biosynthetic process"/>
    <property type="evidence" value="ECO:0007669"/>
    <property type="project" value="TreeGrafter"/>
</dbReference>
<dbReference type="SUPFAM" id="SSF53474">
    <property type="entry name" value="alpha/beta-Hydrolases"/>
    <property type="match status" value="1"/>
</dbReference>